<feature type="region of interest" description="Disordered" evidence="1">
    <location>
        <begin position="151"/>
        <end position="220"/>
    </location>
</feature>
<dbReference type="EMBL" id="JAWWNJ010000016">
    <property type="protein sequence ID" value="KAK7039893.1"/>
    <property type="molecule type" value="Genomic_DNA"/>
</dbReference>
<evidence type="ECO:0000313" key="3">
    <source>
        <dbReference type="Proteomes" id="UP001362999"/>
    </source>
</evidence>
<gene>
    <name evidence="2" type="ORF">R3P38DRAFT_2902332</name>
</gene>
<sequence length="280" mass="30656">MTRLPPHSLATTATPRSPLSTSLNPTLLSCETELATVGFADSSHDADTDVRTAHPNPCSKRRLTITSLIPPLVALLPRIYAYLPRFVPKTPSALTISIPSSPRHTPCPAEPRRPSTTLHNPPLHPIPGRRSTLFHRLSPALTRHLALPIEPQHRAPTSRATCGPRQRFKTSPTSSRPRFAPTRSKTALQTNPNRRRACAVDPFTGRRGRRTGRARENRHRERAPAALLIPSPTSSCPPIVWQGAPASVSVARRQSTLTFLFTDDVSTGFNVNGARHAAVR</sequence>
<proteinExistence type="predicted"/>
<reference evidence="2 3" key="1">
    <citation type="journal article" date="2024" name="J Genomics">
        <title>Draft genome sequencing and assembly of Favolaschia claudopus CIRM-BRFM 2984 isolated from oak limbs.</title>
        <authorList>
            <person name="Navarro D."/>
            <person name="Drula E."/>
            <person name="Chaduli D."/>
            <person name="Cazenave R."/>
            <person name="Ahrendt S."/>
            <person name="Wang J."/>
            <person name="Lipzen A."/>
            <person name="Daum C."/>
            <person name="Barry K."/>
            <person name="Grigoriev I.V."/>
            <person name="Favel A."/>
            <person name="Rosso M.N."/>
            <person name="Martin F."/>
        </authorList>
    </citation>
    <scope>NUCLEOTIDE SEQUENCE [LARGE SCALE GENOMIC DNA]</scope>
    <source>
        <strain evidence="2 3">CIRM-BRFM 2984</strain>
    </source>
</reference>
<dbReference type="AlphaFoldDB" id="A0AAW0CK02"/>
<evidence type="ECO:0000313" key="2">
    <source>
        <dbReference type="EMBL" id="KAK7039893.1"/>
    </source>
</evidence>
<name>A0AAW0CK02_9AGAR</name>
<organism evidence="2 3">
    <name type="scientific">Favolaschia claudopus</name>
    <dbReference type="NCBI Taxonomy" id="2862362"/>
    <lineage>
        <taxon>Eukaryota</taxon>
        <taxon>Fungi</taxon>
        <taxon>Dikarya</taxon>
        <taxon>Basidiomycota</taxon>
        <taxon>Agaricomycotina</taxon>
        <taxon>Agaricomycetes</taxon>
        <taxon>Agaricomycetidae</taxon>
        <taxon>Agaricales</taxon>
        <taxon>Marasmiineae</taxon>
        <taxon>Mycenaceae</taxon>
        <taxon>Favolaschia</taxon>
    </lineage>
</organism>
<accession>A0AAW0CK02</accession>
<protein>
    <submittedName>
        <fullName evidence="2">Uncharacterized protein</fullName>
    </submittedName>
</protein>
<feature type="region of interest" description="Disordered" evidence="1">
    <location>
        <begin position="97"/>
        <end position="125"/>
    </location>
</feature>
<comment type="caution">
    <text evidence="2">The sequence shown here is derived from an EMBL/GenBank/DDBJ whole genome shotgun (WGS) entry which is preliminary data.</text>
</comment>
<evidence type="ECO:0000256" key="1">
    <source>
        <dbReference type="SAM" id="MobiDB-lite"/>
    </source>
</evidence>
<feature type="compositionally biased region" description="Low complexity" evidence="1">
    <location>
        <begin position="14"/>
        <end position="23"/>
    </location>
</feature>
<keyword evidence="3" id="KW-1185">Reference proteome</keyword>
<feature type="region of interest" description="Disordered" evidence="1">
    <location>
        <begin position="1"/>
        <end position="23"/>
    </location>
</feature>
<feature type="compositionally biased region" description="Polar residues" evidence="1">
    <location>
        <begin position="183"/>
        <end position="192"/>
    </location>
</feature>
<dbReference type="Proteomes" id="UP001362999">
    <property type="component" value="Unassembled WGS sequence"/>
</dbReference>
<dbReference type="PROSITE" id="PS51257">
    <property type="entry name" value="PROKAR_LIPOPROTEIN"/>
    <property type="match status" value="1"/>
</dbReference>